<reference evidence="2 3" key="1">
    <citation type="journal article" date="2017" name="Genome Biol. Evol.">
        <title>Phytophthora megakarya and P. palmivora, closely related causal agents of cacao black pod rot, underwent increases in genome sizes and gene numbers by different mechanisms.</title>
        <authorList>
            <person name="Ali S.S."/>
            <person name="Shao J."/>
            <person name="Lary D.J."/>
            <person name="Kronmiller B."/>
            <person name="Shen D."/>
            <person name="Strem M.D."/>
            <person name="Amoako-Attah I."/>
            <person name="Akrofi A.Y."/>
            <person name="Begoude B.A."/>
            <person name="Ten Hoopen G.M."/>
            <person name="Coulibaly K."/>
            <person name="Kebe B.I."/>
            <person name="Melnick R.L."/>
            <person name="Guiltinan M.J."/>
            <person name="Tyler B.M."/>
            <person name="Meinhardt L.W."/>
            <person name="Bailey B.A."/>
        </authorList>
    </citation>
    <scope>NUCLEOTIDE SEQUENCE [LARGE SCALE GENOMIC DNA]</scope>
    <source>
        <strain evidence="3">sbr112.9</strain>
    </source>
</reference>
<keyword evidence="3" id="KW-1185">Reference proteome</keyword>
<dbReference type="Proteomes" id="UP000237271">
    <property type="component" value="Unassembled WGS sequence"/>
</dbReference>
<gene>
    <name evidence="2" type="ORF">PHPALM_2371</name>
</gene>
<sequence length="268" mass="30406">HASSKQSARVTRSHFIALVVNPRLRGQIDYLNPLRLLQLKIDREEFPHLTDAQFESIKKMVGIVGGDALRSLVAASVAEQVELVEAFDTYERGLIAQVKGLQAPAAELKPTQPKSLRLMVNHYEGEEGENLHFWVRKVELAMNTTLISTEQLRVAFALSNLGGRAETWAYTCEATSPGCFTTWARRCEQITATFLPANYENRQRSHFLGCKQEKLELYEYIQEMWVLTAFLVRNSLPEHIKGTVFVDGSILHAVVPRYSNTMEEAILW</sequence>
<dbReference type="Pfam" id="PF03732">
    <property type="entry name" value="Retrotrans_gag"/>
    <property type="match status" value="1"/>
</dbReference>
<evidence type="ECO:0000313" key="2">
    <source>
        <dbReference type="EMBL" id="POM79861.1"/>
    </source>
</evidence>
<feature type="non-terminal residue" evidence="2">
    <location>
        <position position="1"/>
    </location>
</feature>
<accession>A0A2P4YPX4</accession>
<name>A0A2P4YPX4_9STRA</name>
<evidence type="ECO:0000259" key="1">
    <source>
        <dbReference type="Pfam" id="PF03732"/>
    </source>
</evidence>
<evidence type="ECO:0000313" key="3">
    <source>
        <dbReference type="Proteomes" id="UP000237271"/>
    </source>
</evidence>
<comment type="caution">
    <text evidence="2">The sequence shown here is derived from an EMBL/GenBank/DDBJ whole genome shotgun (WGS) entry which is preliminary data.</text>
</comment>
<organism evidence="2 3">
    <name type="scientific">Phytophthora palmivora</name>
    <dbReference type="NCBI Taxonomy" id="4796"/>
    <lineage>
        <taxon>Eukaryota</taxon>
        <taxon>Sar</taxon>
        <taxon>Stramenopiles</taxon>
        <taxon>Oomycota</taxon>
        <taxon>Peronosporomycetes</taxon>
        <taxon>Peronosporales</taxon>
        <taxon>Peronosporaceae</taxon>
        <taxon>Phytophthora</taxon>
    </lineage>
</organism>
<dbReference type="OrthoDB" id="79194at2759"/>
<dbReference type="InterPro" id="IPR005162">
    <property type="entry name" value="Retrotrans_gag_dom"/>
</dbReference>
<feature type="domain" description="Retrotransposon gag" evidence="1">
    <location>
        <begin position="156"/>
        <end position="248"/>
    </location>
</feature>
<dbReference type="AlphaFoldDB" id="A0A2P4YPX4"/>
<protein>
    <submittedName>
        <fullName evidence="2">Gag protein</fullName>
    </submittedName>
</protein>
<proteinExistence type="predicted"/>
<dbReference type="EMBL" id="NCKW01000935">
    <property type="protein sequence ID" value="POM79861.1"/>
    <property type="molecule type" value="Genomic_DNA"/>
</dbReference>